<dbReference type="RefSeq" id="WP_152867902.1">
    <property type="nucleotide sequence ID" value="NZ_WBSL01000001.1"/>
</dbReference>
<organism evidence="2 3">
    <name type="scientific">Deinococcus terrestris</name>
    <dbReference type="NCBI Taxonomy" id="2651870"/>
    <lineage>
        <taxon>Bacteria</taxon>
        <taxon>Thermotogati</taxon>
        <taxon>Deinococcota</taxon>
        <taxon>Deinococci</taxon>
        <taxon>Deinococcales</taxon>
        <taxon>Deinococcaceae</taxon>
        <taxon>Deinococcus</taxon>
    </lineage>
</organism>
<accession>A0A7X1TPZ1</accession>
<name>A0A7X1TPZ1_9DEIO</name>
<dbReference type="EMBL" id="WBSL01000001">
    <property type="protein sequence ID" value="MPY65098.1"/>
    <property type="molecule type" value="Genomic_DNA"/>
</dbReference>
<keyword evidence="3" id="KW-1185">Reference proteome</keyword>
<protein>
    <submittedName>
        <fullName evidence="2">Uncharacterized protein</fullName>
    </submittedName>
</protein>
<proteinExistence type="predicted"/>
<evidence type="ECO:0000256" key="1">
    <source>
        <dbReference type="SAM" id="SignalP"/>
    </source>
</evidence>
<dbReference type="AlphaFoldDB" id="A0A7X1TPZ1"/>
<sequence>MPAPLRVLGVALALSAFPALALVVPMKGWTPVNGNANVWADASGACLIREERHGQALPTFRTQAAARTFAVRLQRTLGGQKTVSEVVTQPVERNGTWSVLAAYTHEANGVAYRISQLYLSDAGLLRTVTGSSAQHEASPCVNEMREFLRHGAK</sequence>
<evidence type="ECO:0000313" key="3">
    <source>
        <dbReference type="Proteomes" id="UP000484842"/>
    </source>
</evidence>
<dbReference type="Proteomes" id="UP000484842">
    <property type="component" value="Unassembled WGS sequence"/>
</dbReference>
<comment type="caution">
    <text evidence="2">The sequence shown here is derived from an EMBL/GenBank/DDBJ whole genome shotgun (WGS) entry which is preliminary data.</text>
</comment>
<evidence type="ECO:0000313" key="2">
    <source>
        <dbReference type="EMBL" id="MPY65098.1"/>
    </source>
</evidence>
<feature type="chain" id="PRO_5030669919" evidence="1">
    <location>
        <begin position="22"/>
        <end position="153"/>
    </location>
</feature>
<feature type="signal peptide" evidence="1">
    <location>
        <begin position="1"/>
        <end position="21"/>
    </location>
</feature>
<reference evidence="2 3" key="1">
    <citation type="submission" date="2019-10" db="EMBL/GenBank/DDBJ databases">
        <title>Deinococcus sp. isolated from soil.</title>
        <authorList>
            <person name="Li Y."/>
            <person name="Wang J."/>
        </authorList>
    </citation>
    <scope>NUCLEOTIDE SEQUENCE [LARGE SCALE GENOMIC DNA]</scope>
    <source>
        <strain evidence="2 3">SDU3-2</strain>
    </source>
</reference>
<gene>
    <name evidence="2" type="ORF">F8S09_00100</name>
</gene>
<keyword evidence="1" id="KW-0732">Signal</keyword>